<evidence type="ECO:0000256" key="1">
    <source>
        <dbReference type="ARBA" id="ARBA00023002"/>
    </source>
</evidence>
<dbReference type="CDD" id="cd12166">
    <property type="entry name" value="2-Hacid_dh_7"/>
    <property type="match status" value="1"/>
</dbReference>
<reference evidence="4 5" key="1">
    <citation type="submission" date="2021-01" db="EMBL/GenBank/DDBJ databases">
        <title>Genome public.</title>
        <authorList>
            <person name="Liu C."/>
            <person name="Sun Q."/>
        </authorList>
    </citation>
    <scope>NUCLEOTIDE SEQUENCE [LARGE SCALE GENOMIC DNA]</scope>
    <source>
        <strain evidence="4 5">JC656</strain>
    </source>
</reference>
<dbReference type="EMBL" id="JAERRC010000010">
    <property type="protein sequence ID" value="MBL0704396.1"/>
    <property type="molecule type" value="Genomic_DNA"/>
</dbReference>
<evidence type="ECO:0000313" key="5">
    <source>
        <dbReference type="Proteomes" id="UP000639051"/>
    </source>
</evidence>
<dbReference type="SUPFAM" id="SSF51735">
    <property type="entry name" value="NAD(P)-binding Rossmann-fold domains"/>
    <property type="match status" value="1"/>
</dbReference>
<name>A0ABS1K263_9MICC</name>
<dbReference type="Pfam" id="PF02826">
    <property type="entry name" value="2-Hacid_dh_C"/>
    <property type="match status" value="1"/>
</dbReference>
<dbReference type="RefSeq" id="WP_189693397.1">
    <property type="nucleotide sequence ID" value="NZ_BNCM01000005.1"/>
</dbReference>
<evidence type="ECO:0000313" key="4">
    <source>
        <dbReference type="EMBL" id="MBL0704396.1"/>
    </source>
</evidence>
<protein>
    <submittedName>
        <fullName evidence="4">2-hydroxyacid dehydrogenase</fullName>
    </submittedName>
</protein>
<proteinExistence type="predicted"/>
<evidence type="ECO:0000256" key="2">
    <source>
        <dbReference type="ARBA" id="ARBA00023027"/>
    </source>
</evidence>
<evidence type="ECO:0000259" key="3">
    <source>
        <dbReference type="Pfam" id="PF02826"/>
    </source>
</evidence>
<organism evidence="4 5">
    <name type="scientific">Sinomonas cellulolyticus</name>
    <dbReference type="NCBI Taxonomy" id="2801916"/>
    <lineage>
        <taxon>Bacteria</taxon>
        <taxon>Bacillati</taxon>
        <taxon>Actinomycetota</taxon>
        <taxon>Actinomycetes</taxon>
        <taxon>Micrococcales</taxon>
        <taxon>Micrococcaceae</taxon>
        <taxon>Sinomonas</taxon>
    </lineage>
</organism>
<dbReference type="InterPro" id="IPR036291">
    <property type="entry name" value="NAD(P)-bd_dom_sf"/>
</dbReference>
<dbReference type="SUPFAM" id="SSF52283">
    <property type="entry name" value="Formate/glycerate dehydrogenase catalytic domain-like"/>
    <property type="match status" value="1"/>
</dbReference>
<keyword evidence="5" id="KW-1185">Reference proteome</keyword>
<dbReference type="PANTHER" id="PTHR10996">
    <property type="entry name" value="2-HYDROXYACID DEHYDROGENASE-RELATED"/>
    <property type="match status" value="1"/>
</dbReference>
<dbReference type="InterPro" id="IPR006140">
    <property type="entry name" value="D-isomer_DH_NAD-bd"/>
</dbReference>
<keyword evidence="2" id="KW-0520">NAD</keyword>
<dbReference type="Proteomes" id="UP000639051">
    <property type="component" value="Unassembled WGS sequence"/>
</dbReference>
<dbReference type="Gene3D" id="3.40.50.720">
    <property type="entry name" value="NAD(P)-binding Rossmann-like Domain"/>
    <property type="match status" value="2"/>
</dbReference>
<keyword evidence="1" id="KW-0560">Oxidoreductase</keyword>
<gene>
    <name evidence="4" type="ORF">JJE72_02620</name>
</gene>
<accession>A0ABS1K263</accession>
<sequence length="308" mass="32806">MAPRDLVVSIPDPALGRAFGEAPEGVEVIPWDMSGPAPRAEIDIVVPPYMSAPSLLAALDGVATRLVQSQSIGYDGVAAALPPGHVFANAVTVHETSTAELAVALMLAAQRGLPDFVRAASRGSWAPARYASLADRTVLLLGYGGVGRAIDERLQGFEATVLRAASRAREEDGVQVHGMDEIDALLPQADIVVVGVPLNERTVRLVDDRFLSLMPEGALLVNMARGPVADTDAILDHARRGRLRFALDVTDPEPLPDGHPLFGLPNVLITPHVGGASSAMTPRMARLLRRQVERMQRGAEPENVVLRT</sequence>
<comment type="caution">
    <text evidence="4">The sequence shown here is derived from an EMBL/GenBank/DDBJ whole genome shotgun (WGS) entry which is preliminary data.</text>
</comment>
<dbReference type="PANTHER" id="PTHR10996:SF178">
    <property type="entry name" value="2-HYDROXYACID DEHYDROGENASE YGL185C-RELATED"/>
    <property type="match status" value="1"/>
</dbReference>
<dbReference type="InterPro" id="IPR050223">
    <property type="entry name" value="D-isomer_2-hydroxyacid_DH"/>
</dbReference>
<feature type="domain" description="D-isomer specific 2-hydroxyacid dehydrogenase NAD-binding" evidence="3">
    <location>
        <begin position="103"/>
        <end position="274"/>
    </location>
</feature>